<dbReference type="InterPro" id="IPR002048">
    <property type="entry name" value="EF_hand_dom"/>
</dbReference>
<evidence type="ECO:0000313" key="3">
    <source>
        <dbReference type="EMBL" id="GAC25923.1"/>
    </source>
</evidence>
<evidence type="ECO:0000256" key="1">
    <source>
        <dbReference type="SAM" id="SignalP"/>
    </source>
</evidence>
<feature type="signal peptide" evidence="1">
    <location>
        <begin position="1"/>
        <end position="24"/>
    </location>
</feature>
<dbReference type="EMBL" id="BAEP01000074">
    <property type="protein sequence ID" value="GAC25923.1"/>
    <property type="molecule type" value="Genomic_DNA"/>
</dbReference>
<dbReference type="PROSITE" id="PS00018">
    <property type="entry name" value="EF_HAND_1"/>
    <property type="match status" value="1"/>
</dbReference>
<evidence type="ECO:0000313" key="4">
    <source>
        <dbReference type="Proteomes" id="UP000006263"/>
    </source>
</evidence>
<dbReference type="Gene3D" id="1.10.238.10">
    <property type="entry name" value="EF-hand"/>
    <property type="match status" value="1"/>
</dbReference>
<reference evidence="3 4" key="1">
    <citation type="journal article" date="2017" name="Antonie Van Leeuwenhoek">
        <title>Rhizobium rhizosphaerae sp. nov., a novel species isolated from rice rhizosphere.</title>
        <authorList>
            <person name="Zhao J.J."/>
            <person name="Zhang J."/>
            <person name="Zhang R.J."/>
            <person name="Zhang C.W."/>
            <person name="Yin H.Q."/>
            <person name="Zhang X.X."/>
        </authorList>
    </citation>
    <scope>NUCLEOTIDE SEQUENCE [LARGE SCALE GENOMIC DNA]</scope>
    <source>
        <strain evidence="3 4">KMM 241</strain>
    </source>
</reference>
<dbReference type="InterPro" id="IPR011992">
    <property type="entry name" value="EF-hand-dom_pair"/>
</dbReference>
<accession>K6ZAC7</accession>
<dbReference type="InterPro" id="IPR018247">
    <property type="entry name" value="EF_Hand_1_Ca_BS"/>
</dbReference>
<dbReference type="AlphaFoldDB" id="K6ZAC7"/>
<evidence type="ECO:0000259" key="2">
    <source>
        <dbReference type="PROSITE" id="PS50222"/>
    </source>
</evidence>
<dbReference type="Proteomes" id="UP000006263">
    <property type="component" value="Unassembled WGS sequence"/>
</dbReference>
<dbReference type="Pfam" id="PF13202">
    <property type="entry name" value="EF-hand_5"/>
    <property type="match status" value="2"/>
</dbReference>
<feature type="chain" id="PRO_5003898074" description="EF-hand domain-containing protein" evidence="1">
    <location>
        <begin position="25"/>
        <end position="90"/>
    </location>
</feature>
<dbReference type="GO" id="GO:0005509">
    <property type="term" value="F:calcium ion binding"/>
    <property type="evidence" value="ECO:0007669"/>
    <property type="project" value="InterPro"/>
</dbReference>
<dbReference type="OrthoDB" id="6335564at2"/>
<dbReference type="PROSITE" id="PS50222">
    <property type="entry name" value="EF_HAND_2"/>
    <property type="match status" value="1"/>
</dbReference>
<organism evidence="3 4">
    <name type="scientific">Paraglaciecola mesophila KMM 241</name>
    <dbReference type="NCBI Taxonomy" id="1128912"/>
    <lineage>
        <taxon>Bacteria</taxon>
        <taxon>Pseudomonadati</taxon>
        <taxon>Pseudomonadota</taxon>
        <taxon>Gammaproteobacteria</taxon>
        <taxon>Alteromonadales</taxon>
        <taxon>Alteromonadaceae</taxon>
        <taxon>Paraglaciecola</taxon>
    </lineage>
</organism>
<protein>
    <recommendedName>
        <fullName evidence="2">EF-hand domain-containing protein</fullName>
    </recommendedName>
</protein>
<gene>
    <name evidence="3" type="ORF">GMES_3646</name>
</gene>
<dbReference type="SUPFAM" id="SSF47473">
    <property type="entry name" value="EF-hand"/>
    <property type="match status" value="1"/>
</dbReference>
<dbReference type="eggNOG" id="ENOG5032D4J">
    <property type="taxonomic scope" value="Bacteria"/>
</dbReference>
<sequence length="90" mass="9740">MKLALTFSHSVCFSLLLSSSFALAIPHQSGDDILQRLDKNADGEISIKEAVADPIILESFSRIDINGDGLISRHELTSVHVRRSHGGGLN</sequence>
<proteinExistence type="predicted"/>
<name>K6ZAC7_9ALTE</name>
<comment type="caution">
    <text evidence="3">The sequence shown here is derived from an EMBL/GenBank/DDBJ whole genome shotgun (WGS) entry which is preliminary data.</text>
</comment>
<feature type="domain" description="EF-hand" evidence="2">
    <location>
        <begin position="51"/>
        <end position="86"/>
    </location>
</feature>
<keyword evidence="1" id="KW-0732">Signal</keyword>